<dbReference type="PANTHER" id="PTHR42852">
    <property type="entry name" value="THIOL:DISULFIDE INTERCHANGE PROTEIN DSBE"/>
    <property type="match status" value="1"/>
</dbReference>
<dbReference type="InterPro" id="IPR013766">
    <property type="entry name" value="Thioredoxin_domain"/>
</dbReference>
<reference evidence="7 8" key="1">
    <citation type="submission" date="2016-08" db="EMBL/GenBank/DDBJ databases">
        <authorList>
            <person name="Seilhamer J.J."/>
        </authorList>
    </citation>
    <scope>NUCLEOTIDE SEQUENCE [LARGE SCALE GENOMIC DNA]</scope>
    <source>
        <strain evidence="7 8">A37T2</strain>
    </source>
</reference>
<dbReference type="Proteomes" id="UP000242818">
    <property type="component" value="Unassembled WGS sequence"/>
</dbReference>
<proteinExistence type="predicted"/>
<dbReference type="OrthoDB" id="663772at2"/>
<dbReference type="InterPro" id="IPR036249">
    <property type="entry name" value="Thioredoxin-like_sf"/>
</dbReference>
<accession>A0A1C4EZ53</accession>
<dbReference type="PROSITE" id="PS00194">
    <property type="entry name" value="THIOREDOXIN_1"/>
    <property type="match status" value="1"/>
</dbReference>
<dbReference type="Pfam" id="PF00578">
    <property type="entry name" value="AhpC-TSA"/>
    <property type="match status" value="1"/>
</dbReference>
<dbReference type="SUPFAM" id="SSF52833">
    <property type="entry name" value="Thioredoxin-like"/>
    <property type="match status" value="1"/>
</dbReference>
<dbReference type="InterPro" id="IPR017937">
    <property type="entry name" value="Thioredoxin_CS"/>
</dbReference>
<feature type="chain" id="PRO_5008691479" evidence="5">
    <location>
        <begin position="21"/>
        <end position="390"/>
    </location>
</feature>
<sequence>MTIRKIGWAALCLLTLPAMAQQQPNFTLKGTLTNMPHAYTKLYLLYDSTFVPKQADSAVVQDGKFQFSGYIPAAMNVSIVAQKVAQNAGISVNASERMIFMLGKGNTSLTANGSLGQFTLSGPGAKANQDYHTAIAATLLVTDSIKKITEQPDYKTNRALQTTVMYRISNLFKPMNDEMIAFVKSHPASPASPAMVYGIASSPFTTTQLTDTLLALLPAASLPTVKNAVATIYTKHAQEQAEKEAAASKTAPGTPAIDFTLNDIDGHPVSLDSYKGQYVLIDFWASWCGPCRAENPTVRKAFESFKDKGFTVLGVSLDVASQKDKWMQAVEKDGLPWKQVSDGKGWNSDVAALYGVKSIPQNFLISPDGKIIARNLRGAALEEKLATILH</sequence>
<dbReference type="InterPro" id="IPR050553">
    <property type="entry name" value="Thioredoxin_ResA/DsbE_sf"/>
</dbReference>
<evidence type="ECO:0000313" key="8">
    <source>
        <dbReference type="Proteomes" id="UP000242818"/>
    </source>
</evidence>
<keyword evidence="2" id="KW-0201">Cytochrome c-type biogenesis</keyword>
<dbReference type="AlphaFoldDB" id="A0A1C4EZ53"/>
<feature type="signal peptide" evidence="5">
    <location>
        <begin position="1"/>
        <end position="20"/>
    </location>
</feature>
<dbReference type="PANTHER" id="PTHR42852:SF6">
    <property type="entry name" value="THIOL:DISULFIDE INTERCHANGE PROTEIN DSBE"/>
    <property type="match status" value="1"/>
</dbReference>
<keyword evidence="4" id="KW-0676">Redox-active center</keyword>
<dbReference type="InterPro" id="IPR025380">
    <property type="entry name" value="DUF4369"/>
</dbReference>
<dbReference type="Gene3D" id="3.40.30.10">
    <property type="entry name" value="Glutaredoxin"/>
    <property type="match status" value="1"/>
</dbReference>
<dbReference type="STRING" id="1335309.GA0116948_110137"/>
<dbReference type="Pfam" id="PF14289">
    <property type="entry name" value="DUF4369"/>
    <property type="match status" value="1"/>
</dbReference>
<keyword evidence="8" id="KW-1185">Reference proteome</keyword>
<dbReference type="GO" id="GO:0016209">
    <property type="term" value="F:antioxidant activity"/>
    <property type="evidence" value="ECO:0007669"/>
    <property type="project" value="InterPro"/>
</dbReference>
<dbReference type="InterPro" id="IPR000866">
    <property type="entry name" value="AhpC/TSA"/>
</dbReference>
<protein>
    <submittedName>
        <fullName evidence="7">Peroxiredoxin</fullName>
    </submittedName>
</protein>
<evidence type="ECO:0000256" key="5">
    <source>
        <dbReference type="SAM" id="SignalP"/>
    </source>
</evidence>
<dbReference type="CDD" id="cd02966">
    <property type="entry name" value="TlpA_like_family"/>
    <property type="match status" value="1"/>
</dbReference>
<gene>
    <name evidence="7" type="ORF">GA0116948_110137</name>
</gene>
<dbReference type="PROSITE" id="PS51352">
    <property type="entry name" value="THIOREDOXIN_2"/>
    <property type="match status" value="1"/>
</dbReference>
<evidence type="ECO:0000256" key="2">
    <source>
        <dbReference type="ARBA" id="ARBA00022748"/>
    </source>
</evidence>
<dbReference type="GO" id="GO:0030313">
    <property type="term" value="C:cell envelope"/>
    <property type="evidence" value="ECO:0007669"/>
    <property type="project" value="UniProtKB-SubCell"/>
</dbReference>
<evidence type="ECO:0000256" key="1">
    <source>
        <dbReference type="ARBA" id="ARBA00004196"/>
    </source>
</evidence>
<feature type="domain" description="Thioredoxin" evidence="6">
    <location>
        <begin position="250"/>
        <end position="390"/>
    </location>
</feature>
<dbReference type="RefSeq" id="WP_089713494.1">
    <property type="nucleotide sequence ID" value="NZ_FMAR01000010.1"/>
</dbReference>
<keyword evidence="5" id="KW-0732">Signal</keyword>
<dbReference type="EMBL" id="FMAR01000010">
    <property type="protein sequence ID" value="SCC48880.1"/>
    <property type="molecule type" value="Genomic_DNA"/>
</dbReference>
<evidence type="ECO:0000313" key="7">
    <source>
        <dbReference type="EMBL" id="SCC48880.1"/>
    </source>
</evidence>
<dbReference type="GO" id="GO:0017004">
    <property type="term" value="P:cytochrome complex assembly"/>
    <property type="evidence" value="ECO:0007669"/>
    <property type="project" value="UniProtKB-KW"/>
</dbReference>
<evidence type="ECO:0000259" key="6">
    <source>
        <dbReference type="PROSITE" id="PS51352"/>
    </source>
</evidence>
<keyword evidence="3" id="KW-1015">Disulfide bond</keyword>
<evidence type="ECO:0000256" key="3">
    <source>
        <dbReference type="ARBA" id="ARBA00023157"/>
    </source>
</evidence>
<comment type="subcellular location">
    <subcellularLocation>
        <location evidence="1">Cell envelope</location>
    </subcellularLocation>
</comment>
<evidence type="ECO:0000256" key="4">
    <source>
        <dbReference type="ARBA" id="ARBA00023284"/>
    </source>
</evidence>
<name>A0A1C4EZ53_9BACT</name>
<dbReference type="GO" id="GO:0016491">
    <property type="term" value="F:oxidoreductase activity"/>
    <property type="evidence" value="ECO:0007669"/>
    <property type="project" value="InterPro"/>
</dbReference>
<organism evidence="7 8">
    <name type="scientific">Chitinophaga costaii</name>
    <dbReference type="NCBI Taxonomy" id="1335309"/>
    <lineage>
        <taxon>Bacteria</taxon>
        <taxon>Pseudomonadati</taxon>
        <taxon>Bacteroidota</taxon>
        <taxon>Chitinophagia</taxon>
        <taxon>Chitinophagales</taxon>
        <taxon>Chitinophagaceae</taxon>
        <taxon>Chitinophaga</taxon>
    </lineage>
</organism>